<dbReference type="EMBL" id="KI395332">
    <property type="protein sequence ID" value="ERM98466.1"/>
    <property type="molecule type" value="Genomic_DNA"/>
</dbReference>
<protein>
    <submittedName>
        <fullName evidence="1">Uncharacterized protein</fullName>
    </submittedName>
</protein>
<keyword evidence="2" id="KW-1185">Reference proteome</keyword>
<gene>
    <name evidence="1" type="ORF">AMTR_s00072p00158720</name>
</gene>
<evidence type="ECO:0000313" key="2">
    <source>
        <dbReference type="Proteomes" id="UP000017836"/>
    </source>
</evidence>
<dbReference type="AlphaFoldDB" id="W1NPC0"/>
<dbReference type="HOGENOM" id="CLU_1770564_0_0_1"/>
<name>W1NPC0_AMBTC</name>
<accession>W1NPC0</accession>
<sequence>MEGPQSLLEIPNRTARPWILQEKETSLVGESNTQSSLSKERTLGCVRFLEAMAYVNFGTSVFVMWEWKLLFGSRSLLQLLKQHQLTSLLGGCHFHGNLWKWCLQNSPKQLCPYLSGPTSMADAFLMNVVPAGRFKTFQIETGAAALL</sequence>
<dbReference type="Proteomes" id="UP000017836">
    <property type="component" value="Unassembled WGS sequence"/>
</dbReference>
<reference evidence="2" key="1">
    <citation type="journal article" date="2013" name="Science">
        <title>The Amborella genome and the evolution of flowering plants.</title>
        <authorList>
            <consortium name="Amborella Genome Project"/>
        </authorList>
    </citation>
    <scope>NUCLEOTIDE SEQUENCE [LARGE SCALE GENOMIC DNA]</scope>
</reference>
<proteinExistence type="predicted"/>
<dbReference type="Gramene" id="ERM98466">
    <property type="protein sequence ID" value="ERM98466"/>
    <property type="gene ID" value="AMTR_s00072p00158720"/>
</dbReference>
<organism evidence="1 2">
    <name type="scientific">Amborella trichopoda</name>
    <dbReference type="NCBI Taxonomy" id="13333"/>
    <lineage>
        <taxon>Eukaryota</taxon>
        <taxon>Viridiplantae</taxon>
        <taxon>Streptophyta</taxon>
        <taxon>Embryophyta</taxon>
        <taxon>Tracheophyta</taxon>
        <taxon>Spermatophyta</taxon>
        <taxon>Magnoliopsida</taxon>
        <taxon>Amborellales</taxon>
        <taxon>Amborellaceae</taxon>
        <taxon>Amborella</taxon>
    </lineage>
</organism>
<evidence type="ECO:0000313" key="1">
    <source>
        <dbReference type="EMBL" id="ERM98466.1"/>
    </source>
</evidence>